<dbReference type="InterPro" id="IPR027417">
    <property type="entry name" value="P-loop_NTPase"/>
</dbReference>
<dbReference type="Pfam" id="PF00005">
    <property type="entry name" value="ABC_tran"/>
    <property type="match status" value="2"/>
</dbReference>
<comment type="function">
    <text evidence="7">Part of the ABC transporter complex LsrABCD involved in autoinducer 2 (AI-2) import. Responsible for energy coupling to the transport system.</text>
</comment>
<evidence type="ECO:0000313" key="11">
    <source>
        <dbReference type="EMBL" id="MEI4831204.1"/>
    </source>
</evidence>
<comment type="subcellular location">
    <subcellularLocation>
        <location evidence="1">Cell inner membrane</location>
        <topology evidence="1">Peripheral membrane protein</topology>
    </subcellularLocation>
</comment>
<reference evidence="11 12" key="1">
    <citation type="submission" date="2024-01" db="EMBL/GenBank/DDBJ databases">
        <title>Seven novel Bacillus-like species.</title>
        <authorList>
            <person name="Liu G."/>
        </authorList>
    </citation>
    <scope>NUCLEOTIDE SEQUENCE [LARGE SCALE GENOMIC DNA]</scope>
    <source>
        <strain evidence="11 12">FJAT-53711</strain>
    </source>
</reference>
<name>A0ABU8FYX2_9BACI</name>
<keyword evidence="12" id="KW-1185">Reference proteome</keyword>
<evidence type="ECO:0000256" key="2">
    <source>
        <dbReference type="ARBA" id="ARBA00009404"/>
    </source>
</evidence>
<dbReference type="EC" id="7.6.2.13" evidence="8"/>
<dbReference type="PROSITE" id="PS50893">
    <property type="entry name" value="ABC_TRANSPORTER_2"/>
    <property type="match status" value="2"/>
</dbReference>
<proteinExistence type="inferred from homology"/>
<evidence type="ECO:0000256" key="6">
    <source>
        <dbReference type="ARBA" id="ARBA00022840"/>
    </source>
</evidence>
<evidence type="ECO:0000256" key="9">
    <source>
        <dbReference type="ARBA" id="ARBA00034076"/>
    </source>
</evidence>
<dbReference type="InterPro" id="IPR003439">
    <property type="entry name" value="ABC_transporter-like_ATP-bd"/>
</dbReference>
<dbReference type="InterPro" id="IPR017871">
    <property type="entry name" value="ABC_transporter-like_CS"/>
</dbReference>
<sequence>MMTFSLQNITHHYTDVPVLQDVSMTIKKGQIHALLGMNGAGKSTLLKIATGEITPVAGKLLIDEKVVSFSSPRDAKKHGIAFVTQEVDHGLVPNLSVLENVLLDYLAMQNKTLFSKSKHAKLAEHYLQAVHVDLNIWEDISNCSLHEKQLLLIARALSNNASFLLLDEPTSSLGPREAENFGNLLQQLKAQGIGIVLISHRMSEIRQYADVVTVLRDGKVALSEATSAITDQQIVEAMTGKQMTLHANTQNKLETPYIFQVDNLSVHRNRPPLSLHIRQGETVVIYGLIGSGKTTLAETLFGARHSYVATVNKKNVNIKTPRDAIQAKIALVPEERRKQGLFLSERITDHLNLHQSGWKQSRSERNHAEAAISSFRISPNDPNAFIHSLSGGNQQKVSIAKWIGFNPNIFLLDEPTKGVDVAAKQDIFQFIKHITAAGSSVIYFTGEQDEALQIADRILVLANGEFIGEYLPHELSPEQLLHLSEGGHSIESSS</sequence>
<comment type="subunit">
    <text evidence="3">The complex is composed of two ATP-binding proteins (LsrA), two transmembrane proteins (LsrC and LsrD) and a solute-binding protein (LsrB).</text>
</comment>
<evidence type="ECO:0000256" key="3">
    <source>
        <dbReference type="ARBA" id="ARBA00011262"/>
    </source>
</evidence>
<dbReference type="SMART" id="SM00382">
    <property type="entry name" value="AAA"/>
    <property type="match status" value="2"/>
</dbReference>
<dbReference type="RefSeq" id="WP_336483474.1">
    <property type="nucleotide sequence ID" value="NZ_JBAWSV010000006.1"/>
</dbReference>
<keyword evidence="6 11" id="KW-0067">ATP-binding</keyword>
<dbReference type="Proteomes" id="UP001367922">
    <property type="component" value="Unassembled WGS sequence"/>
</dbReference>
<evidence type="ECO:0000256" key="7">
    <source>
        <dbReference type="ARBA" id="ARBA00023747"/>
    </source>
</evidence>
<feature type="domain" description="ABC transporter" evidence="10">
    <location>
        <begin position="253"/>
        <end position="488"/>
    </location>
</feature>
<evidence type="ECO:0000256" key="8">
    <source>
        <dbReference type="ARBA" id="ARBA00023798"/>
    </source>
</evidence>
<evidence type="ECO:0000256" key="4">
    <source>
        <dbReference type="ARBA" id="ARBA00019459"/>
    </source>
</evidence>
<comment type="similarity">
    <text evidence="2">Belongs to the ABC transporter superfamily. AI-2 autoinducer porter (TC 3.A.1.2.8) family.</text>
</comment>
<dbReference type="InterPro" id="IPR003593">
    <property type="entry name" value="AAA+_ATPase"/>
</dbReference>
<dbReference type="Gene3D" id="3.40.50.300">
    <property type="entry name" value="P-loop containing nucleotide triphosphate hydrolases"/>
    <property type="match status" value="2"/>
</dbReference>
<dbReference type="InterPro" id="IPR050107">
    <property type="entry name" value="ABC_carbohydrate_import_ATPase"/>
</dbReference>
<dbReference type="PROSITE" id="PS00211">
    <property type="entry name" value="ABC_TRANSPORTER_1"/>
    <property type="match status" value="1"/>
</dbReference>
<keyword evidence="5" id="KW-0547">Nucleotide-binding</keyword>
<dbReference type="SUPFAM" id="SSF52540">
    <property type="entry name" value="P-loop containing nucleoside triphosphate hydrolases"/>
    <property type="match status" value="2"/>
</dbReference>
<comment type="catalytic activity">
    <reaction evidence="9">
        <text>ATP + H2O + (2R,4S)-2-methyl-2,3,3,4-tetrahydroxytetrahydrofuran-[AI-2-binding protein]Side 1 = ADP + phosphate + (2R,4S)-2-methyl-2,3,3,4-tetrahydroxytetrahydrofuranSide 2 + [AI-2-binding protein]Side 1.</text>
        <dbReference type="EC" id="7.6.2.13"/>
    </reaction>
</comment>
<evidence type="ECO:0000313" key="12">
    <source>
        <dbReference type="Proteomes" id="UP001367922"/>
    </source>
</evidence>
<accession>A0ABU8FYX2</accession>
<organism evidence="11 12">
    <name type="scientific">Bacillus yunxiaonensis</name>
    <dbReference type="NCBI Taxonomy" id="3127665"/>
    <lineage>
        <taxon>Bacteria</taxon>
        <taxon>Bacillati</taxon>
        <taxon>Bacillota</taxon>
        <taxon>Bacilli</taxon>
        <taxon>Bacillales</taxon>
        <taxon>Bacillaceae</taxon>
        <taxon>Bacillus</taxon>
    </lineage>
</organism>
<gene>
    <name evidence="11" type="ORF">WAX78_17400</name>
</gene>
<dbReference type="CDD" id="cd03215">
    <property type="entry name" value="ABC_Carb_Monos_II"/>
    <property type="match status" value="1"/>
</dbReference>
<evidence type="ECO:0000256" key="1">
    <source>
        <dbReference type="ARBA" id="ARBA00004417"/>
    </source>
</evidence>
<feature type="domain" description="ABC transporter" evidence="10">
    <location>
        <begin position="4"/>
        <end position="242"/>
    </location>
</feature>
<comment type="caution">
    <text evidence="11">The sequence shown here is derived from an EMBL/GenBank/DDBJ whole genome shotgun (WGS) entry which is preliminary data.</text>
</comment>
<dbReference type="EMBL" id="JBAWSV010000006">
    <property type="protein sequence ID" value="MEI4831204.1"/>
    <property type="molecule type" value="Genomic_DNA"/>
</dbReference>
<dbReference type="CDD" id="cd03216">
    <property type="entry name" value="ABC_Carb_Monos_I"/>
    <property type="match status" value="1"/>
</dbReference>
<protein>
    <recommendedName>
        <fullName evidence="4">Autoinducer 2 import ATP-binding protein LsrA</fullName>
        <ecNumber evidence="8">7.6.2.13</ecNumber>
    </recommendedName>
</protein>
<dbReference type="PANTHER" id="PTHR43790:SF2">
    <property type="entry name" value="AUTOINDUCER 2 IMPORT ATP-BINDING PROTEIN LSRA"/>
    <property type="match status" value="1"/>
</dbReference>
<dbReference type="GO" id="GO:0005524">
    <property type="term" value="F:ATP binding"/>
    <property type="evidence" value="ECO:0007669"/>
    <property type="project" value="UniProtKB-KW"/>
</dbReference>
<evidence type="ECO:0000259" key="10">
    <source>
        <dbReference type="PROSITE" id="PS50893"/>
    </source>
</evidence>
<evidence type="ECO:0000256" key="5">
    <source>
        <dbReference type="ARBA" id="ARBA00022741"/>
    </source>
</evidence>
<dbReference type="PANTHER" id="PTHR43790">
    <property type="entry name" value="CARBOHYDRATE TRANSPORT ATP-BINDING PROTEIN MG119-RELATED"/>
    <property type="match status" value="1"/>
</dbReference>